<proteinExistence type="predicted"/>
<evidence type="ECO:0000256" key="1">
    <source>
        <dbReference type="SAM" id="SignalP"/>
    </source>
</evidence>
<keyword evidence="1" id="KW-0732">Signal</keyword>
<sequence>MLASTLFALSTTGAFAQTAAENGFANAVNDPPPGYSGPVFELSHDYPAEHPGDCGPDDCPWLSIDVDFTTGVPLDWDDPDSNWNAYIMSMLDVAIRGQDPNFSNEAGFNTAPNGYPEWFHVPWMAYDPSAGREFAHGTTNERTAHLSDFVGSPMPNATPLTAMSNDCQAQFPHGFESWAVGVYNAWGGYAIGQAFPEDGMPALTQWGGQVVPRGLPFPDGTMVAKFLTTNATPDCVQYLEGSSVWMVNRHAYSDSTGYTCERALQETRLTQVDVAVIDPRSPTRWVYGTFGYSGNAEGDTVLERLVPLGLQWGSDPKTFPAVPRALSVPATESVLNLGIVPDVIEYEHWGCEGRLAGPVDNPVSSCLSCHASSFAAANGAIPVMGTNVPPSFGFSGICAAGGSAQNAAYFSNYNFPQAYPDAAYAGAVPLDTSLQLAVAFTQYATFANNGAPNACTNPNQF</sequence>
<name>A0A0J9E776_9RHOB</name>
<dbReference type="AlphaFoldDB" id="A0A0J9E776"/>
<dbReference type="EMBL" id="LFTY01000002">
    <property type="protein sequence ID" value="KMW58572.1"/>
    <property type="molecule type" value="Genomic_DNA"/>
</dbReference>
<accession>A0A0J9E776</accession>
<evidence type="ECO:0008006" key="4">
    <source>
        <dbReference type="Google" id="ProtNLM"/>
    </source>
</evidence>
<reference evidence="2 3" key="1">
    <citation type="submission" date="2015-06" db="EMBL/GenBank/DDBJ databases">
        <title>Draft genome sequence of an Alphaproteobacteria species associated to the Mediterranean sponge Oscarella lobularis.</title>
        <authorList>
            <person name="Jourda C."/>
            <person name="Santini S."/>
            <person name="Claverie J.-M."/>
        </authorList>
    </citation>
    <scope>NUCLEOTIDE SEQUENCE [LARGE SCALE GENOMIC DNA]</scope>
    <source>
        <strain evidence="2">IGS</strain>
    </source>
</reference>
<protein>
    <recommendedName>
        <fullName evidence="4">Cytochrome c family protein</fullName>
    </recommendedName>
</protein>
<dbReference type="PATRIC" id="fig|1675527.3.peg.3712"/>
<organism evidence="2 3">
    <name type="scientific">Candidatus Rhodobacter oscarellae</name>
    <dbReference type="NCBI Taxonomy" id="1675527"/>
    <lineage>
        <taxon>Bacteria</taxon>
        <taxon>Pseudomonadati</taxon>
        <taxon>Pseudomonadota</taxon>
        <taxon>Alphaproteobacteria</taxon>
        <taxon>Rhodobacterales</taxon>
        <taxon>Rhodobacter group</taxon>
        <taxon>Rhodobacter</taxon>
    </lineage>
</organism>
<feature type="signal peptide" evidence="1">
    <location>
        <begin position="1"/>
        <end position="16"/>
    </location>
</feature>
<comment type="caution">
    <text evidence="2">The sequence shown here is derived from an EMBL/GenBank/DDBJ whole genome shotgun (WGS) entry which is preliminary data.</text>
</comment>
<dbReference type="Proteomes" id="UP000037178">
    <property type="component" value="Unassembled WGS sequence"/>
</dbReference>
<keyword evidence="3" id="KW-1185">Reference proteome</keyword>
<dbReference type="STRING" id="1675527.AIOL_003549"/>
<evidence type="ECO:0000313" key="2">
    <source>
        <dbReference type="EMBL" id="KMW58572.1"/>
    </source>
</evidence>
<evidence type="ECO:0000313" key="3">
    <source>
        <dbReference type="Proteomes" id="UP000037178"/>
    </source>
</evidence>
<gene>
    <name evidence="2" type="ORF">AIOL_003549</name>
</gene>
<feature type="chain" id="PRO_5005318434" description="Cytochrome c family protein" evidence="1">
    <location>
        <begin position="17"/>
        <end position="461"/>
    </location>
</feature>